<dbReference type="Gene3D" id="1.10.4160.10">
    <property type="entry name" value="Hydantoin permease"/>
    <property type="match status" value="1"/>
</dbReference>
<sequence length="278" mass="30821">MRKPSSAYTMAIWFPVICSWIAIIGIVVTSATQVIYGTYIWDPVAIVAEWDGPSGRAAAFFAGLSWVIAQLCVNISANVITVANDLTSLFPKYINIRRGALIAAVVGGWIMVPWKILTSASSLLTFMNNLGIFLAPTMSILITDFWIVHRRRLDVPALYQPHGRYRYTRGFNWRAVVAFLVALVPLLPGMANAVNSSIEIGGLIHLVDMNFYYGYFAAMFVYWGLSAVWPAKETLVDEMIEGLGIERGVAETGSEEGFDEIKGEKRKARVSQDLVRES</sequence>
<evidence type="ECO:0000256" key="1">
    <source>
        <dbReference type="ARBA" id="ARBA00004141"/>
    </source>
</evidence>
<dbReference type="Proteomes" id="UP000053317">
    <property type="component" value="Unassembled WGS sequence"/>
</dbReference>
<dbReference type="GO" id="GO:0015205">
    <property type="term" value="F:nucleobase transmembrane transporter activity"/>
    <property type="evidence" value="ECO:0007669"/>
    <property type="project" value="TreeGrafter"/>
</dbReference>
<evidence type="ECO:0000256" key="6">
    <source>
        <dbReference type="SAM" id="Phobius"/>
    </source>
</evidence>
<dbReference type="PANTHER" id="PTHR30618:SF0">
    <property type="entry name" value="PURINE-URACIL PERMEASE NCS1"/>
    <property type="match status" value="1"/>
</dbReference>
<feature type="transmembrane region" description="Helical" evidence="6">
    <location>
        <begin position="12"/>
        <end position="37"/>
    </location>
</feature>
<evidence type="ECO:0000256" key="2">
    <source>
        <dbReference type="ARBA" id="ARBA00008974"/>
    </source>
</evidence>
<reference evidence="7 8" key="2">
    <citation type="submission" date="2015-05" db="EMBL/GenBank/DDBJ databases">
        <authorList>
            <person name="Morales-Cruz A."/>
            <person name="Amrine K.C."/>
            <person name="Cantu D."/>
        </authorList>
    </citation>
    <scope>NUCLEOTIDE SEQUENCE [LARGE SCALE GENOMIC DNA]</scope>
    <source>
        <strain evidence="7">UCRPC4</strain>
    </source>
</reference>
<feature type="transmembrane region" description="Helical" evidence="6">
    <location>
        <begin position="211"/>
        <end position="229"/>
    </location>
</feature>
<name>A0A0G2DY17_PHACM</name>
<comment type="subcellular location">
    <subcellularLocation>
        <location evidence="1">Membrane</location>
        <topology evidence="1">Multi-pass membrane protein</topology>
    </subcellularLocation>
</comment>
<dbReference type="EMBL" id="LCWF01000173">
    <property type="protein sequence ID" value="KKY15782.1"/>
    <property type="molecule type" value="Genomic_DNA"/>
</dbReference>
<protein>
    <submittedName>
        <fullName evidence="7">Putative allantoin permease</fullName>
    </submittedName>
</protein>
<evidence type="ECO:0000256" key="5">
    <source>
        <dbReference type="ARBA" id="ARBA00023136"/>
    </source>
</evidence>
<reference evidence="7 8" key="1">
    <citation type="submission" date="2015-05" db="EMBL/GenBank/DDBJ databases">
        <title>Distinctive expansion of gene families associated with plant cell wall degradation and secondary metabolism in the genomes of grapevine trunk pathogens.</title>
        <authorList>
            <person name="Lawrence D.P."/>
            <person name="Travadon R."/>
            <person name="Rolshausen P.E."/>
            <person name="Baumgartner K."/>
        </authorList>
    </citation>
    <scope>NUCLEOTIDE SEQUENCE [LARGE SCALE GENOMIC DNA]</scope>
    <source>
        <strain evidence="7">UCRPC4</strain>
    </source>
</reference>
<comment type="caution">
    <text evidence="7">The sequence shown here is derived from an EMBL/GenBank/DDBJ whole genome shotgun (WGS) entry which is preliminary data.</text>
</comment>
<gene>
    <name evidence="7" type="ORF">UCRPC4_g06135</name>
</gene>
<evidence type="ECO:0000313" key="8">
    <source>
        <dbReference type="Proteomes" id="UP000053317"/>
    </source>
</evidence>
<evidence type="ECO:0000256" key="4">
    <source>
        <dbReference type="ARBA" id="ARBA00022989"/>
    </source>
</evidence>
<evidence type="ECO:0000256" key="3">
    <source>
        <dbReference type="ARBA" id="ARBA00022692"/>
    </source>
</evidence>
<evidence type="ECO:0000313" key="7">
    <source>
        <dbReference type="EMBL" id="KKY15782.1"/>
    </source>
</evidence>
<keyword evidence="8" id="KW-1185">Reference proteome</keyword>
<dbReference type="InterPro" id="IPR045225">
    <property type="entry name" value="Uracil/uridine/allantoin_perm"/>
</dbReference>
<dbReference type="InterPro" id="IPR001248">
    <property type="entry name" value="Pur-cyt_permease"/>
</dbReference>
<keyword evidence="5 6" id="KW-0472">Membrane</keyword>
<keyword evidence="3 6" id="KW-0812">Transmembrane</keyword>
<organism evidence="7 8">
    <name type="scientific">Phaeomoniella chlamydospora</name>
    <name type="common">Phaeoacremonium chlamydosporum</name>
    <dbReference type="NCBI Taxonomy" id="158046"/>
    <lineage>
        <taxon>Eukaryota</taxon>
        <taxon>Fungi</taxon>
        <taxon>Dikarya</taxon>
        <taxon>Ascomycota</taxon>
        <taxon>Pezizomycotina</taxon>
        <taxon>Eurotiomycetes</taxon>
        <taxon>Chaetothyriomycetidae</taxon>
        <taxon>Phaeomoniellales</taxon>
        <taxon>Phaeomoniellaceae</taxon>
        <taxon>Phaeomoniella</taxon>
    </lineage>
</organism>
<keyword evidence="4 6" id="KW-1133">Transmembrane helix</keyword>
<dbReference type="Pfam" id="PF02133">
    <property type="entry name" value="Transp_cyt_pur"/>
    <property type="match status" value="1"/>
</dbReference>
<proteinExistence type="inferred from homology"/>
<dbReference type="AlphaFoldDB" id="A0A0G2DY17"/>
<feature type="transmembrane region" description="Helical" evidence="6">
    <location>
        <begin position="57"/>
        <end position="80"/>
    </location>
</feature>
<feature type="transmembrane region" description="Helical" evidence="6">
    <location>
        <begin position="100"/>
        <end position="117"/>
    </location>
</feature>
<dbReference type="GO" id="GO:0005886">
    <property type="term" value="C:plasma membrane"/>
    <property type="evidence" value="ECO:0007669"/>
    <property type="project" value="TreeGrafter"/>
</dbReference>
<accession>A0A0G2DY17</accession>
<dbReference type="PANTHER" id="PTHR30618">
    <property type="entry name" value="NCS1 FAMILY PURINE/PYRIMIDINE TRANSPORTER"/>
    <property type="match status" value="1"/>
</dbReference>
<comment type="similarity">
    <text evidence="2">Belongs to the purine-cytosine permease (2.A.39) family.</text>
</comment>
<dbReference type="OrthoDB" id="2018619at2759"/>
<feature type="transmembrane region" description="Helical" evidence="6">
    <location>
        <begin position="129"/>
        <end position="149"/>
    </location>
</feature>
<feature type="transmembrane region" description="Helical" evidence="6">
    <location>
        <begin position="170"/>
        <end position="191"/>
    </location>
</feature>